<reference evidence="1 2" key="1">
    <citation type="submission" date="2020-02" db="EMBL/GenBank/DDBJ databases">
        <title>Genome sequence of the type strain DSM 27180 of Arthrobacter silviterrae.</title>
        <authorList>
            <person name="Gao J."/>
            <person name="Sun J."/>
        </authorList>
    </citation>
    <scope>NUCLEOTIDE SEQUENCE [LARGE SCALE GENOMIC DNA]</scope>
    <source>
        <strain evidence="1 2">DSM 27180</strain>
    </source>
</reference>
<dbReference type="RefSeq" id="WP_165180654.1">
    <property type="nucleotide sequence ID" value="NZ_JAAKZI010000004.1"/>
</dbReference>
<accession>A0ABX0DA24</accession>
<sequence>MARVMIDCRKLPSDVGCTLTVAGTEEEVLPVSTAHAVAVHGEVDGPELQEMLRSAMEPAEAAMA</sequence>
<evidence type="ECO:0000313" key="1">
    <source>
        <dbReference type="EMBL" id="NGN82551.1"/>
    </source>
</evidence>
<organism evidence="1 2">
    <name type="scientific">Arthrobacter silviterrae</name>
    <dbReference type="NCBI Taxonomy" id="2026658"/>
    <lineage>
        <taxon>Bacteria</taxon>
        <taxon>Bacillati</taxon>
        <taxon>Actinomycetota</taxon>
        <taxon>Actinomycetes</taxon>
        <taxon>Micrococcales</taxon>
        <taxon>Micrococcaceae</taxon>
        <taxon>Arthrobacter</taxon>
    </lineage>
</organism>
<evidence type="ECO:0000313" key="2">
    <source>
        <dbReference type="Proteomes" id="UP000479226"/>
    </source>
</evidence>
<dbReference type="InterPro" id="IPR009409">
    <property type="entry name" value="DUF1059"/>
</dbReference>
<comment type="caution">
    <text evidence="1">The sequence shown here is derived from an EMBL/GenBank/DDBJ whole genome shotgun (WGS) entry which is preliminary data.</text>
</comment>
<keyword evidence="2" id="KW-1185">Reference proteome</keyword>
<proteinExistence type="predicted"/>
<dbReference type="Pfam" id="PF06348">
    <property type="entry name" value="DUF1059"/>
    <property type="match status" value="1"/>
</dbReference>
<protein>
    <submittedName>
        <fullName evidence="1">DUF1059 domain-containing protein</fullName>
    </submittedName>
</protein>
<dbReference type="Proteomes" id="UP000479226">
    <property type="component" value="Unassembled WGS sequence"/>
</dbReference>
<gene>
    <name evidence="1" type="ORF">G6N77_03610</name>
</gene>
<dbReference type="EMBL" id="JAAKZI010000004">
    <property type="protein sequence ID" value="NGN82551.1"/>
    <property type="molecule type" value="Genomic_DNA"/>
</dbReference>
<name>A0ABX0DA24_9MICC</name>